<reference evidence="3 4" key="1">
    <citation type="submission" date="2016-03" db="EMBL/GenBank/DDBJ databases">
        <authorList>
            <person name="Ploux O."/>
        </authorList>
    </citation>
    <scope>NUCLEOTIDE SEQUENCE [LARGE SCALE GENOMIC DNA]</scope>
    <source>
        <strain evidence="3 4">UAMH 11012</strain>
    </source>
</reference>
<evidence type="ECO:0000259" key="2">
    <source>
        <dbReference type="Pfam" id="PF00170"/>
    </source>
</evidence>
<dbReference type="InterPro" id="IPR021833">
    <property type="entry name" value="DUF3425"/>
</dbReference>
<organism evidence="3 4">
    <name type="scientific">Phialocephala subalpina</name>
    <dbReference type="NCBI Taxonomy" id="576137"/>
    <lineage>
        <taxon>Eukaryota</taxon>
        <taxon>Fungi</taxon>
        <taxon>Dikarya</taxon>
        <taxon>Ascomycota</taxon>
        <taxon>Pezizomycotina</taxon>
        <taxon>Leotiomycetes</taxon>
        <taxon>Helotiales</taxon>
        <taxon>Mollisiaceae</taxon>
        <taxon>Phialocephala</taxon>
        <taxon>Phialocephala fortinii species complex</taxon>
    </lineage>
</organism>
<feature type="compositionally biased region" description="Basic and acidic residues" evidence="1">
    <location>
        <begin position="40"/>
        <end position="70"/>
    </location>
</feature>
<dbReference type="Pfam" id="PF11905">
    <property type="entry name" value="DUF3425"/>
    <property type="match status" value="1"/>
</dbReference>
<feature type="compositionally biased region" description="Low complexity" evidence="1">
    <location>
        <begin position="1"/>
        <end position="11"/>
    </location>
</feature>
<dbReference type="InterPro" id="IPR004827">
    <property type="entry name" value="bZIP"/>
</dbReference>
<sequence>MTSTSSNSPMPTEEEPRKKGSRGGKRSVTHLSKAQLARKRANDREAQRNIRQRTKEHIENLERKVKELEAGSRSGSMERVLKRNKELEDEVEKLRAQISASHASTPPSQIPEIPEELLIPQKVTLDWMPESASCTWPQSVPPNIPPLESNAEIPVSSANYPSTEGPAAAAAVVTSTAHMYPPTTTTMGYDEEASQTLYTPSAIPIWEDPIVFGQPETSQSLTKPVQQWAPFHPAFNQPSRFSDLQQSGFNDIMSHPSYNTNPANNAPYNTTCWQNQPSIYAWQISTKVKAPVTYVDNLMFSVIHSQRHLAITAEITGEELLGPSFPPVHLLFNQPGPPEKKPSNLTEVMERYSAVLSNRGFALIPEKLASFMCMYRFVQWQIAPNYQTYQRLHDWQAPRPSQLIIPHPAWMDLPPWGKFREKVIENQAKYDNIEFQNDYATNLSVNFPHDPMKALIFENGQIIISPVLDKHLSDISNMSMKKPFADKYPEFSDVCRFDKV</sequence>
<feature type="domain" description="BZIP" evidence="2">
    <location>
        <begin position="34"/>
        <end position="98"/>
    </location>
</feature>
<dbReference type="PANTHER" id="PTHR37012:SF2">
    <property type="entry name" value="BZIP DOMAIN-CONTAINING PROTEIN-RELATED"/>
    <property type="match status" value="1"/>
</dbReference>
<dbReference type="Gene3D" id="1.20.5.170">
    <property type="match status" value="1"/>
</dbReference>
<evidence type="ECO:0000313" key="3">
    <source>
        <dbReference type="EMBL" id="CZR56094.1"/>
    </source>
</evidence>
<feature type="compositionally biased region" description="Basic residues" evidence="1">
    <location>
        <begin position="19"/>
        <end position="28"/>
    </location>
</feature>
<keyword evidence="4" id="KW-1185">Reference proteome</keyword>
<evidence type="ECO:0000313" key="4">
    <source>
        <dbReference type="Proteomes" id="UP000184330"/>
    </source>
</evidence>
<proteinExistence type="predicted"/>
<dbReference type="OrthoDB" id="3535998at2759"/>
<accession>A0A1L7WTJ1</accession>
<protein>
    <recommendedName>
        <fullName evidence="2">BZIP domain-containing protein</fullName>
    </recommendedName>
</protein>
<dbReference type="SUPFAM" id="SSF57959">
    <property type="entry name" value="Leucine zipper domain"/>
    <property type="match status" value="1"/>
</dbReference>
<feature type="region of interest" description="Disordered" evidence="1">
    <location>
        <begin position="1"/>
        <end position="79"/>
    </location>
</feature>
<name>A0A1L7WTJ1_9HELO</name>
<evidence type="ECO:0000256" key="1">
    <source>
        <dbReference type="SAM" id="MobiDB-lite"/>
    </source>
</evidence>
<dbReference type="Pfam" id="PF00170">
    <property type="entry name" value="bZIP_1"/>
    <property type="match status" value="1"/>
</dbReference>
<dbReference type="EMBL" id="FJOG01000007">
    <property type="protein sequence ID" value="CZR56094.1"/>
    <property type="molecule type" value="Genomic_DNA"/>
</dbReference>
<gene>
    <name evidence="3" type="ORF">PAC_05982</name>
</gene>
<dbReference type="CDD" id="cd14688">
    <property type="entry name" value="bZIP_YAP"/>
    <property type="match status" value="1"/>
</dbReference>
<dbReference type="AlphaFoldDB" id="A0A1L7WTJ1"/>
<dbReference type="PANTHER" id="PTHR37012">
    <property type="entry name" value="B-ZIP TRANSCRIPTION FACTOR (EUROFUNG)-RELATED"/>
    <property type="match status" value="1"/>
</dbReference>
<dbReference type="GO" id="GO:0003700">
    <property type="term" value="F:DNA-binding transcription factor activity"/>
    <property type="evidence" value="ECO:0007669"/>
    <property type="project" value="InterPro"/>
</dbReference>
<dbReference type="InterPro" id="IPR046347">
    <property type="entry name" value="bZIP_sf"/>
</dbReference>
<dbReference type="Proteomes" id="UP000184330">
    <property type="component" value="Unassembled WGS sequence"/>
</dbReference>